<keyword evidence="1" id="KW-0732">Signal</keyword>
<proteinExistence type="predicted"/>
<comment type="caution">
    <text evidence="3">The sequence shown here is derived from an EMBL/GenBank/DDBJ whole genome shotgun (WGS) entry which is preliminary data.</text>
</comment>
<geneLocation type="plasmid" evidence="3">
    <name>pN2B-A</name>
</geneLocation>
<feature type="region of interest" description="Disordered" evidence="2">
    <location>
        <begin position="288"/>
        <end position="315"/>
    </location>
</feature>
<sequence length="315" mass="35197">MYHPYLKLIAFPTILTTSLLLVGLKQDTAEITNAQLNEQSVLAINWVQQSGEYQALTYQAFNIAKIVFDQAKAKRVKQPAVIVDIDETVLDNSAYQGGLIGTNNGFETSTWNKWVAAAKAKAVPGAVKFVNYVNDNGGTVFFISNRDRSSQKGSKNNDLEIATINNLKSVGFKGVNPKTVLLKGEFTKIIDGKENTSKQWRLEAIENGKADGKKYTVIALIGDNLNDFDEKVGVTNQERRKSVEKYSDYYGIFDSVPNNKAIEPAYITLPNPMYGNWETGMYDPQAFKKQSPFELSPSEKEQQRKDSLVRWLSGK</sequence>
<dbReference type="PIRSF" id="PIRSF019271">
    <property type="entry name" value="Acid_Ptase_C"/>
    <property type="match status" value="1"/>
</dbReference>
<protein>
    <submittedName>
        <fullName evidence="3">5'-nucleotidase, lipoprotein e(P4) family</fullName>
    </submittedName>
</protein>
<dbReference type="InterPro" id="IPR006423">
    <property type="entry name" value="Lipo_e_P4"/>
</dbReference>
<dbReference type="InterPro" id="IPR005519">
    <property type="entry name" value="Acid_phosphat_B-like"/>
</dbReference>
<evidence type="ECO:0000313" key="4">
    <source>
        <dbReference type="Proteomes" id="UP000570851"/>
    </source>
</evidence>
<gene>
    <name evidence="3" type="ORF">GNE12_27080</name>
</gene>
<accession>A0ABR6SGL9</accession>
<dbReference type="InterPro" id="IPR036412">
    <property type="entry name" value="HAD-like_sf"/>
</dbReference>
<dbReference type="InterPro" id="IPR023214">
    <property type="entry name" value="HAD_sf"/>
</dbReference>
<name>A0ABR6SGL9_ANAVA</name>
<evidence type="ECO:0000256" key="1">
    <source>
        <dbReference type="ARBA" id="ARBA00022729"/>
    </source>
</evidence>
<evidence type="ECO:0000313" key="3">
    <source>
        <dbReference type="EMBL" id="MBC1305557.1"/>
    </source>
</evidence>
<keyword evidence="4" id="KW-1185">Reference proteome</keyword>
<dbReference type="GeneID" id="58727202"/>
<evidence type="ECO:0000256" key="2">
    <source>
        <dbReference type="SAM" id="MobiDB-lite"/>
    </source>
</evidence>
<keyword evidence="3" id="KW-0614">Plasmid</keyword>
<feature type="compositionally biased region" description="Basic and acidic residues" evidence="2">
    <location>
        <begin position="297"/>
        <end position="308"/>
    </location>
</feature>
<dbReference type="SFLD" id="SFLDS00003">
    <property type="entry name" value="Haloacid_Dehalogenase"/>
    <property type="match status" value="1"/>
</dbReference>
<keyword evidence="3" id="KW-0449">Lipoprotein</keyword>
<dbReference type="Gene3D" id="3.40.50.1000">
    <property type="entry name" value="HAD superfamily/HAD-like"/>
    <property type="match status" value="1"/>
</dbReference>
<dbReference type="SFLD" id="SFLDG01125">
    <property type="entry name" value="C1.1:_Acid_Phosphatase_Like"/>
    <property type="match status" value="1"/>
</dbReference>
<dbReference type="PANTHER" id="PTHR31284:SF10">
    <property type="entry name" value="ACID PHOSPHATASE-LIKE PROTEIN"/>
    <property type="match status" value="1"/>
</dbReference>
<reference evidence="3 4" key="1">
    <citation type="submission" date="2019-11" db="EMBL/GenBank/DDBJ databases">
        <title>Comparison of genomes from free-living endosymbiotic cyanobacteria isolated from Azolla.</title>
        <authorList>
            <person name="Thiel T."/>
            <person name="Pratte B."/>
        </authorList>
    </citation>
    <scope>NUCLEOTIDE SEQUENCE [LARGE SCALE GENOMIC DNA]</scope>
    <source>
        <strain evidence="3 4">N2B</strain>
        <plasmid evidence="3">pN2B-A</plasmid>
    </source>
</reference>
<dbReference type="PANTHER" id="PTHR31284">
    <property type="entry name" value="ACID PHOSPHATASE-LIKE PROTEIN"/>
    <property type="match status" value="1"/>
</dbReference>
<dbReference type="Proteomes" id="UP000570851">
    <property type="component" value="Unassembled WGS sequence"/>
</dbReference>
<dbReference type="EMBL" id="JACKZP010000271">
    <property type="protein sequence ID" value="MBC1305557.1"/>
    <property type="molecule type" value="Genomic_DNA"/>
</dbReference>
<dbReference type="RefSeq" id="WP_011316585.1">
    <property type="nucleotide sequence ID" value="NZ_JACKZP010000271.1"/>
</dbReference>
<organism evidence="3 4">
    <name type="scientific">Trichormus variabilis N2B</name>
    <dbReference type="NCBI Taxonomy" id="2681315"/>
    <lineage>
        <taxon>Bacteria</taxon>
        <taxon>Bacillati</taxon>
        <taxon>Cyanobacteriota</taxon>
        <taxon>Cyanophyceae</taxon>
        <taxon>Nostocales</taxon>
        <taxon>Nostocaceae</taxon>
        <taxon>Trichormus</taxon>
    </lineage>
</organism>
<dbReference type="Pfam" id="PF03767">
    <property type="entry name" value="Acid_phosphat_B"/>
    <property type="match status" value="1"/>
</dbReference>
<dbReference type="SUPFAM" id="SSF56784">
    <property type="entry name" value="HAD-like"/>
    <property type="match status" value="1"/>
</dbReference>